<keyword evidence="5" id="KW-0443">Lipid metabolism</keyword>
<dbReference type="PANTHER" id="PTHR43667">
    <property type="entry name" value="CYCLOPROPANE-FATTY-ACYL-PHOSPHOLIPID SYNTHASE"/>
    <property type="match status" value="1"/>
</dbReference>
<dbReference type="EMBL" id="PDPS01000024">
    <property type="protein sequence ID" value="PID58097.1"/>
    <property type="molecule type" value="Genomic_DNA"/>
</dbReference>
<evidence type="ECO:0000256" key="4">
    <source>
        <dbReference type="ARBA" id="ARBA00022691"/>
    </source>
</evidence>
<dbReference type="InterPro" id="IPR029063">
    <property type="entry name" value="SAM-dependent_MTases_sf"/>
</dbReference>
<keyword evidence="2" id="KW-0489">Methyltransferase</keyword>
<dbReference type="AlphaFoldDB" id="A0A2G6E848"/>
<dbReference type="GO" id="GO:0032259">
    <property type="term" value="P:methylation"/>
    <property type="evidence" value="ECO:0007669"/>
    <property type="project" value="UniProtKB-KW"/>
</dbReference>
<dbReference type="Gene3D" id="3.40.50.150">
    <property type="entry name" value="Vaccinia Virus protein VP39"/>
    <property type="match status" value="1"/>
</dbReference>
<comment type="caution">
    <text evidence="6">The sequence shown here is derived from an EMBL/GenBank/DDBJ whole genome shotgun (WGS) entry which is preliminary data.</text>
</comment>
<dbReference type="Pfam" id="PF02353">
    <property type="entry name" value="CMAS"/>
    <property type="match status" value="1"/>
</dbReference>
<sequence length="386" mass="45025">MHKKTFRDKISKLLDLADIKIQGNRPWDLQIHNEELFSRVFAGGSLALGEAYMDGWWDCASLDEFFSKILQAGLDRHISSWKEFFAVLHAKLLNLQKPSRAYQIGRHHYDIGNDLYRCMLDRRMIYSCAYWKNAATLDDAQEAKLDLICRKLGLEAGMRVLDIGCGWGGAAKFAAERYNVNVVGVTVSEEQARFARELCTGLPVEIRLQDYRDITERFDRIFSMGMFEHVGYKNYRAFMRVVRNCLNVDGLFLLHTIGGLRSLVKTDPWFRRYIFPNSMIPSAQQICASIEELFVLEDWESFGAYYDTTLMHWFHNFHSHWETLHKQYDKRFYRMWKYYLLSSAGSFRARDNQLWQLVLSPQGLPGGYQRVTLSDPSGDRKSAHLE</sequence>
<dbReference type="GO" id="GO:0008610">
    <property type="term" value="P:lipid biosynthetic process"/>
    <property type="evidence" value="ECO:0007669"/>
    <property type="project" value="InterPro"/>
</dbReference>
<accession>A0A2G6E848</accession>
<evidence type="ECO:0000256" key="3">
    <source>
        <dbReference type="ARBA" id="ARBA00022679"/>
    </source>
</evidence>
<dbReference type="PIRSF" id="PIRSF003085">
    <property type="entry name" value="CMAS"/>
    <property type="match status" value="1"/>
</dbReference>
<dbReference type="SUPFAM" id="SSF53335">
    <property type="entry name" value="S-adenosyl-L-methionine-dependent methyltransferases"/>
    <property type="match status" value="1"/>
</dbReference>
<evidence type="ECO:0000256" key="5">
    <source>
        <dbReference type="ARBA" id="ARBA00023098"/>
    </source>
</evidence>
<dbReference type="GO" id="GO:0008168">
    <property type="term" value="F:methyltransferase activity"/>
    <property type="evidence" value="ECO:0007669"/>
    <property type="project" value="UniProtKB-KW"/>
</dbReference>
<organism evidence="6 7">
    <name type="scientific">candidate division KSB3 bacterium</name>
    <dbReference type="NCBI Taxonomy" id="2044937"/>
    <lineage>
        <taxon>Bacteria</taxon>
        <taxon>candidate division KSB3</taxon>
    </lineage>
</organism>
<keyword evidence="4" id="KW-0949">S-adenosyl-L-methionine</keyword>
<dbReference type="Proteomes" id="UP000229740">
    <property type="component" value="Unassembled WGS sequence"/>
</dbReference>
<dbReference type="PANTHER" id="PTHR43667:SF1">
    <property type="entry name" value="CYCLOPROPANE-FATTY-ACYL-PHOSPHOLIPID SYNTHASE"/>
    <property type="match status" value="1"/>
</dbReference>
<dbReference type="CDD" id="cd02440">
    <property type="entry name" value="AdoMet_MTases"/>
    <property type="match status" value="1"/>
</dbReference>
<keyword evidence="3" id="KW-0808">Transferase</keyword>
<reference evidence="6 7" key="1">
    <citation type="submission" date="2017-10" db="EMBL/GenBank/DDBJ databases">
        <title>Novel microbial diversity and functional potential in the marine mammal oral microbiome.</title>
        <authorList>
            <person name="Dudek N.K."/>
            <person name="Sun C.L."/>
            <person name="Burstein D."/>
            <person name="Kantor R.S."/>
            <person name="Aliaga Goltsman D.S."/>
            <person name="Bik E.M."/>
            <person name="Thomas B.C."/>
            <person name="Banfield J.F."/>
            <person name="Relman D.A."/>
        </authorList>
    </citation>
    <scope>NUCLEOTIDE SEQUENCE [LARGE SCALE GENOMIC DNA]</scope>
    <source>
        <strain evidence="6">DOLZORAL124_49_17</strain>
    </source>
</reference>
<gene>
    <name evidence="6" type="ORF">CSB45_05255</name>
</gene>
<evidence type="ECO:0000313" key="6">
    <source>
        <dbReference type="EMBL" id="PID58097.1"/>
    </source>
</evidence>
<evidence type="ECO:0000256" key="1">
    <source>
        <dbReference type="ARBA" id="ARBA00010815"/>
    </source>
</evidence>
<protein>
    <submittedName>
        <fullName evidence="6">Cyclopropane-fatty-acyl-phospholipid synthase</fullName>
    </submittedName>
</protein>
<evidence type="ECO:0000256" key="2">
    <source>
        <dbReference type="ARBA" id="ARBA00022603"/>
    </source>
</evidence>
<name>A0A2G6E848_9BACT</name>
<dbReference type="InterPro" id="IPR050723">
    <property type="entry name" value="CFA/CMAS"/>
</dbReference>
<proteinExistence type="inferred from homology"/>
<dbReference type="InterPro" id="IPR003333">
    <property type="entry name" value="CMAS"/>
</dbReference>
<comment type="similarity">
    <text evidence="1">Belongs to the CFA/CMAS family.</text>
</comment>
<evidence type="ECO:0000313" key="7">
    <source>
        <dbReference type="Proteomes" id="UP000229740"/>
    </source>
</evidence>
<dbReference type="NCBIfam" id="NF008686">
    <property type="entry name" value="PRK11705.1"/>
    <property type="match status" value="1"/>
</dbReference>